<evidence type="ECO:0000256" key="1">
    <source>
        <dbReference type="SAM" id="SignalP"/>
    </source>
</evidence>
<dbReference type="Pfam" id="PF13372">
    <property type="entry name" value="Alginate_exp"/>
    <property type="match status" value="1"/>
</dbReference>
<feature type="signal peptide" evidence="1">
    <location>
        <begin position="1"/>
        <end position="32"/>
    </location>
</feature>
<sequence length="480" mass="54958">MNVCYRFGFFARPPVHLLPVLLSLLSACYSQAIAQLSSDATAMEFKSIRWEEDYSYLKSDSARVPGFFDAIKFIPLSRHKKNYLSIGGELRYQYEYIRHIDWGEAPDDKDGYLLQRYMLHTDWHFGKLFRIFGQLKSGIVQGKTGELDLPDKDVLDVHQAFAELTLPYQKSQIILRIGRQEMNYGSSRLVTVREGPNVRLSFDAGKLIYKTHAFQADAFVSRPAETKTGVFDNGSDQNVLFWGVYTTRDFPSILQSHVDLYYLGLEDKRARFEQGEARELRHSTGVRLWSKETRLNYNLEGVYQLGRYGIGEIRAWTSSAELSYELAQLPLAPTLKVNTEIISGDRSKGNPDLQTFNPLFPKGAYFGQVALIGPANLIDVHPSITLRPVKNLELITDWDFFWRESVHDGLYGVPYVLIRESSGSKAAYIGNQLSVEAEWQFNRHLQIEGFYTFFRTGDFLKQTGVSKNLTYLSARMSVKF</sequence>
<keyword evidence="4" id="KW-1185">Reference proteome</keyword>
<gene>
    <name evidence="3" type="ORF">Q0590_27005</name>
</gene>
<evidence type="ECO:0000259" key="2">
    <source>
        <dbReference type="Pfam" id="PF13372"/>
    </source>
</evidence>
<dbReference type="PROSITE" id="PS51257">
    <property type="entry name" value="PROKAR_LIPOPROTEIN"/>
    <property type="match status" value="1"/>
</dbReference>
<comment type="caution">
    <text evidence="3">The sequence shown here is derived from an EMBL/GenBank/DDBJ whole genome shotgun (WGS) entry which is preliminary data.</text>
</comment>
<proteinExistence type="predicted"/>
<accession>A0ABT8RCX3</accession>
<feature type="chain" id="PRO_5045923494" evidence="1">
    <location>
        <begin position="33"/>
        <end position="480"/>
    </location>
</feature>
<protein>
    <submittedName>
        <fullName evidence="3">Alginate export family protein</fullName>
    </submittedName>
</protein>
<keyword evidence="1" id="KW-0732">Signal</keyword>
<dbReference type="InterPro" id="IPR053728">
    <property type="entry name" value="Alginate_Permeability_Chnl"/>
</dbReference>
<dbReference type="Gene3D" id="2.40.160.100">
    <property type="match status" value="1"/>
</dbReference>
<reference evidence="3" key="1">
    <citation type="submission" date="2023-07" db="EMBL/GenBank/DDBJ databases">
        <title>The genome sequence of Rhodocytophaga aerolata KACC 12507.</title>
        <authorList>
            <person name="Zhang X."/>
        </authorList>
    </citation>
    <scope>NUCLEOTIDE SEQUENCE</scope>
    <source>
        <strain evidence="3">KACC 12507</strain>
    </source>
</reference>
<organism evidence="3 4">
    <name type="scientific">Rhodocytophaga aerolata</name>
    <dbReference type="NCBI Taxonomy" id="455078"/>
    <lineage>
        <taxon>Bacteria</taxon>
        <taxon>Pseudomonadati</taxon>
        <taxon>Bacteroidota</taxon>
        <taxon>Cytophagia</taxon>
        <taxon>Cytophagales</taxon>
        <taxon>Rhodocytophagaceae</taxon>
        <taxon>Rhodocytophaga</taxon>
    </lineage>
</organism>
<dbReference type="EMBL" id="JAUKPO010000023">
    <property type="protein sequence ID" value="MDO1449958.1"/>
    <property type="molecule type" value="Genomic_DNA"/>
</dbReference>
<dbReference type="InterPro" id="IPR025388">
    <property type="entry name" value="Alginate_export_dom"/>
</dbReference>
<evidence type="ECO:0000313" key="4">
    <source>
        <dbReference type="Proteomes" id="UP001168528"/>
    </source>
</evidence>
<name>A0ABT8RCX3_9BACT</name>
<dbReference type="RefSeq" id="WP_302040758.1">
    <property type="nucleotide sequence ID" value="NZ_JAUKPO010000023.1"/>
</dbReference>
<evidence type="ECO:0000313" key="3">
    <source>
        <dbReference type="EMBL" id="MDO1449958.1"/>
    </source>
</evidence>
<dbReference type="Proteomes" id="UP001168528">
    <property type="component" value="Unassembled WGS sequence"/>
</dbReference>
<feature type="domain" description="Alginate export" evidence="2">
    <location>
        <begin position="83"/>
        <end position="466"/>
    </location>
</feature>